<organism evidence="2 3">
    <name type="scientific">Actinomadura rubrobrunea</name>
    <dbReference type="NCBI Taxonomy" id="115335"/>
    <lineage>
        <taxon>Bacteria</taxon>
        <taxon>Bacillati</taxon>
        <taxon>Actinomycetota</taxon>
        <taxon>Actinomycetes</taxon>
        <taxon>Streptosporangiales</taxon>
        <taxon>Thermomonosporaceae</taxon>
        <taxon>Actinomadura</taxon>
    </lineage>
</organism>
<comment type="caution">
    <text evidence="2">The sequence shown here is derived from an EMBL/GenBank/DDBJ whole genome shotgun (WGS) entry which is preliminary data.</text>
</comment>
<protein>
    <submittedName>
        <fullName evidence="2">Uncharacterized protein</fullName>
    </submittedName>
</protein>
<feature type="compositionally biased region" description="Low complexity" evidence="1">
    <location>
        <begin position="64"/>
        <end position="75"/>
    </location>
</feature>
<name>A0A9W6USM0_9ACTN</name>
<accession>A0A9W6USM0</accession>
<feature type="compositionally biased region" description="Basic and acidic residues" evidence="1">
    <location>
        <begin position="26"/>
        <end position="44"/>
    </location>
</feature>
<sequence length="75" mass="7491">MSKDLAGVDLPGVRPGVLHGLLSGDGEVRAGRRPERDAEGKEPRASSTLSPLPAPPGSKRVDSAAAKGPAAAPKG</sequence>
<feature type="region of interest" description="Disordered" evidence="1">
    <location>
        <begin position="1"/>
        <end position="75"/>
    </location>
</feature>
<gene>
    <name evidence="2" type="ORF">Arub01_10200</name>
</gene>
<keyword evidence="3" id="KW-1185">Reference proteome</keyword>
<evidence type="ECO:0000313" key="2">
    <source>
        <dbReference type="EMBL" id="GLW62776.1"/>
    </source>
</evidence>
<evidence type="ECO:0000256" key="1">
    <source>
        <dbReference type="SAM" id="MobiDB-lite"/>
    </source>
</evidence>
<dbReference type="AlphaFoldDB" id="A0A9W6USM0"/>
<dbReference type="EMBL" id="BSRZ01000001">
    <property type="protein sequence ID" value="GLW62776.1"/>
    <property type="molecule type" value="Genomic_DNA"/>
</dbReference>
<dbReference type="Proteomes" id="UP001165124">
    <property type="component" value="Unassembled WGS sequence"/>
</dbReference>
<reference evidence="2" key="1">
    <citation type="submission" date="2023-02" db="EMBL/GenBank/DDBJ databases">
        <title>Actinomadura rubrobrunea NBRC 14622.</title>
        <authorList>
            <person name="Ichikawa N."/>
            <person name="Sato H."/>
            <person name="Tonouchi N."/>
        </authorList>
    </citation>
    <scope>NUCLEOTIDE SEQUENCE</scope>
    <source>
        <strain evidence="2">NBRC 14622</strain>
    </source>
</reference>
<evidence type="ECO:0000313" key="3">
    <source>
        <dbReference type="Proteomes" id="UP001165124"/>
    </source>
</evidence>
<proteinExistence type="predicted"/>